<gene>
    <name evidence="1" type="ORF">S01H1_44002</name>
</gene>
<organism evidence="1">
    <name type="scientific">marine sediment metagenome</name>
    <dbReference type="NCBI Taxonomy" id="412755"/>
    <lineage>
        <taxon>unclassified sequences</taxon>
        <taxon>metagenomes</taxon>
        <taxon>ecological metagenomes</taxon>
    </lineage>
</organism>
<accession>X0UXP5</accession>
<dbReference type="SUPFAM" id="SSF54980">
    <property type="entry name" value="EF-G C-terminal domain-like"/>
    <property type="match status" value="1"/>
</dbReference>
<proteinExistence type="predicted"/>
<name>X0UXP5_9ZZZZ</name>
<dbReference type="AlphaFoldDB" id="X0UXP5"/>
<protein>
    <submittedName>
        <fullName evidence="1">Uncharacterized protein</fullName>
    </submittedName>
</protein>
<sequence>MIGWSNDLRSATEGRGVSSLIDQLFEKVPASIQQDVIRKIRSRKGLSEKQ</sequence>
<dbReference type="Gene3D" id="3.30.70.240">
    <property type="match status" value="1"/>
</dbReference>
<dbReference type="EMBL" id="BARS01028050">
    <property type="protein sequence ID" value="GAG03947.1"/>
    <property type="molecule type" value="Genomic_DNA"/>
</dbReference>
<reference evidence="1" key="1">
    <citation type="journal article" date="2014" name="Front. Microbiol.">
        <title>High frequency of phylogenetically diverse reductive dehalogenase-homologous genes in deep subseafloor sedimentary metagenomes.</title>
        <authorList>
            <person name="Kawai M."/>
            <person name="Futagami T."/>
            <person name="Toyoda A."/>
            <person name="Takaki Y."/>
            <person name="Nishi S."/>
            <person name="Hori S."/>
            <person name="Arai W."/>
            <person name="Tsubouchi T."/>
            <person name="Morono Y."/>
            <person name="Uchiyama I."/>
            <person name="Ito T."/>
            <person name="Fujiyama A."/>
            <person name="Inagaki F."/>
            <person name="Takami H."/>
        </authorList>
    </citation>
    <scope>NUCLEOTIDE SEQUENCE</scope>
    <source>
        <strain evidence="1">Expedition CK06-06</strain>
    </source>
</reference>
<dbReference type="InterPro" id="IPR035647">
    <property type="entry name" value="EFG_III/V"/>
</dbReference>
<comment type="caution">
    <text evidence="1">The sequence shown here is derived from an EMBL/GenBank/DDBJ whole genome shotgun (WGS) entry which is preliminary data.</text>
</comment>
<evidence type="ECO:0000313" key="1">
    <source>
        <dbReference type="EMBL" id="GAG03947.1"/>
    </source>
</evidence>